<evidence type="ECO:0000256" key="6">
    <source>
        <dbReference type="ARBA" id="ARBA00023136"/>
    </source>
</evidence>
<feature type="transmembrane region" description="Helical" evidence="7">
    <location>
        <begin position="296"/>
        <end position="314"/>
    </location>
</feature>
<gene>
    <name evidence="9" type="primary">yvbV</name>
    <name evidence="9" type="ordered locus">KNP414_04919</name>
</gene>
<keyword evidence="5 7" id="KW-1133">Transmembrane helix</keyword>
<evidence type="ECO:0000256" key="4">
    <source>
        <dbReference type="ARBA" id="ARBA00022692"/>
    </source>
</evidence>
<dbReference type="SUPFAM" id="SSF103481">
    <property type="entry name" value="Multidrug resistance efflux transporter EmrE"/>
    <property type="match status" value="2"/>
</dbReference>
<dbReference type="GO" id="GO:0005886">
    <property type="term" value="C:plasma membrane"/>
    <property type="evidence" value="ECO:0007669"/>
    <property type="project" value="UniProtKB-SubCell"/>
</dbReference>
<protein>
    <submittedName>
        <fullName evidence="9">YvbV</fullName>
    </submittedName>
</protein>
<feature type="transmembrane region" description="Helical" evidence="7">
    <location>
        <begin position="95"/>
        <end position="113"/>
    </location>
</feature>
<dbReference type="Proteomes" id="UP000006620">
    <property type="component" value="Chromosome"/>
</dbReference>
<evidence type="ECO:0000256" key="3">
    <source>
        <dbReference type="ARBA" id="ARBA00022475"/>
    </source>
</evidence>
<dbReference type="HOGENOM" id="CLU_033863_5_0_9"/>
<keyword evidence="4 7" id="KW-0812">Transmembrane</keyword>
<feature type="transmembrane region" description="Helical" evidence="7">
    <location>
        <begin position="271"/>
        <end position="290"/>
    </location>
</feature>
<reference evidence="9 10" key="2">
    <citation type="journal article" date="2013" name="Genome Announc.">
        <title>Genome Sequence of Growth-Improving Paenibacillus mucilaginosus Strain KNP414.</title>
        <authorList>
            <person name="Lu J.J."/>
            <person name="Wang J.F."/>
            <person name="Hu X.F."/>
        </authorList>
    </citation>
    <scope>NUCLEOTIDE SEQUENCE [LARGE SCALE GENOMIC DNA]</scope>
    <source>
        <strain evidence="9 10">KNP414</strain>
    </source>
</reference>
<feature type="transmembrane region" description="Helical" evidence="7">
    <location>
        <begin position="64"/>
        <end position="83"/>
    </location>
</feature>
<proteinExistence type="inferred from homology"/>
<feature type="transmembrane region" description="Helical" evidence="7">
    <location>
        <begin position="119"/>
        <end position="142"/>
    </location>
</feature>
<feature type="transmembrane region" description="Helical" evidence="7">
    <location>
        <begin position="149"/>
        <end position="168"/>
    </location>
</feature>
<dbReference type="PANTHER" id="PTHR32322">
    <property type="entry name" value="INNER MEMBRANE TRANSPORTER"/>
    <property type="match status" value="1"/>
</dbReference>
<accession>F8FJW3</accession>
<organism evidence="9 10">
    <name type="scientific">Paenibacillus mucilaginosus (strain KNP414)</name>
    <dbReference type="NCBI Taxonomy" id="1036673"/>
    <lineage>
        <taxon>Bacteria</taxon>
        <taxon>Bacillati</taxon>
        <taxon>Bacillota</taxon>
        <taxon>Bacilli</taxon>
        <taxon>Bacillales</taxon>
        <taxon>Paenibacillaceae</taxon>
        <taxon>Paenibacillus</taxon>
    </lineage>
</organism>
<dbReference type="InterPro" id="IPR037185">
    <property type="entry name" value="EmrE-like"/>
</dbReference>
<evidence type="ECO:0000256" key="5">
    <source>
        <dbReference type="ARBA" id="ARBA00022989"/>
    </source>
</evidence>
<feature type="domain" description="EamA" evidence="8">
    <location>
        <begin position="180"/>
        <end position="313"/>
    </location>
</feature>
<evidence type="ECO:0000256" key="2">
    <source>
        <dbReference type="ARBA" id="ARBA00007362"/>
    </source>
</evidence>
<dbReference type="PATRIC" id="fig|1036673.3.peg.4535"/>
<evidence type="ECO:0000256" key="7">
    <source>
        <dbReference type="SAM" id="Phobius"/>
    </source>
</evidence>
<evidence type="ECO:0000313" key="10">
    <source>
        <dbReference type="Proteomes" id="UP000006620"/>
    </source>
</evidence>
<dbReference type="AlphaFoldDB" id="F8FJW3"/>
<dbReference type="InterPro" id="IPR050638">
    <property type="entry name" value="AA-Vitamin_Transporters"/>
</dbReference>
<evidence type="ECO:0000259" key="8">
    <source>
        <dbReference type="Pfam" id="PF00892"/>
    </source>
</evidence>
<dbReference type="Pfam" id="PF00892">
    <property type="entry name" value="EamA"/>
    <property type="match status" value="2"/>
</dbReference>
<keyword evidence="3" id="KW-1003">Cell membrane</keyword>
<dbReference type="EMBL" id="CP002869">
    <property type="protein sequence ID" value="AEI43444.1"/>
    <property type="molecule type" value="Genomic_DNA"/>
</dbReference>
<evidence type="ECO:0000313" key="9">
    <source>
        <dbReference type="EMBL" id="AEI43444.1"/>
    </source>
</evidence>
<feature type="transmembrane region" description="Helical" evidence="7">
    <location>
        <begin position="207"/>
        <end position="228"/>
    </location>
</feature>
<feature type="transmembrane region" description="Helical" evidence="7">
    <location>
        <begin position="37"/>
        <end position="58"/>
    </location>
</feature>
<sequence length="346" mass="37977">MHFIYCIGHCIMKINHQPTKTKQEGNNMEPLSRRRSAVYLLFLVTVWGVNWPLSKYALQFSPPLLFAGLRIFIGGALLVLFALPHYRRLRLKETWPIYLHSALLNVVLFYVLQTYGLNYLPAGMFAAIVFLQPVLLGIGAWLWLGEAMYVARVAGLILGFAGVAAISIPGQSEAFSTARVLLGLGSAVSWALGTLYMKRTASRVDAVWVVALQMFLGGMVLLAMGSSVESWKEIVWNVPFVTVLLLISVFVTALGWLVFFQLVGRGEANKVGSYTFLIPLIALAVSVLFLGETVTYKLITGILLVLAGIILVNLKPGAARAANRASDEEHHEAGTKYACLPNGNHQ</sequence>
<dbReference type="PANTHER" id="PTHR32322:SF18">
    <property type="entry name" value="S-ADENOSYLMETHIONINE_S-ADENOSYLHOMOCYSTEINE TRANSPORTER"/>
    <property type="match status" value="1"/>
</dbReference>
<feature type="domain" description="EamA" evidence="8">
    <location>
        <begin position="37"/>
        <end position="167"/>
    </location>
</feature>
<comment type="similarity">
    <text evidence="2">Belongs to the EamA transporter family.</text>
</comment>
<comment type="subcellular location">
    <subcellularLocation>
        <location evidence="1">Cell membrane</location>
        <topology evidence="1">Multi-pass membrane protein</topology>
    </subcellularLocation>
</comment>
<feature type="transmembrane region" description="Helical" evidence="7">
    <location>
        <begin position="174"/>
        <end position="195"/>
    </location>
</feature>
<name>F8FJW3_PAEMK</name>
<dbReference type="InterPro" id="IPR000620">
    <property type="entry name" value="EamA_dom"/>
</dbReference>
<keyword evidence="6 7" id="KW-0472">Membrane</keyword>
<dbReference type="KEGG" id="pms:KNP414_04919"/>
<feature type="transmembrane region" description="Helical" evidence="7">
    <location>
        <begin position="234"/>
        <end position="259"/>
    </location>
</feature>
<reference evidence="10" key="1">
    <citation type="submission" date="2011-06" db="EMBL/GenBank/DDBJ databases">
        <title>Complete genome sequence of Paenibacillus mucilaginosus KNP414.</title>
        <authorList>
            <person name="Wang J."/>
            <person name="Hu S."/>
            <person name="Hu X."/>
            <person name="Zhang B."/>
            <person name="Dong D."/>
            <person name="Zhang S."/>
            <person name="Zhao K."/>
            <person name="Wu D."/>
        </authorList>
    </citation>
    <scope>NUCLEOTIDE SEQUENCE [LARGE SCALE GENOMIC DNA]</scope>
    <source>
        <strain evidence="10">KNP414</strain>
    </source>
</reference>
<evidence type="ECO:0000256" key="1">
    <source>
        <dbReference type="ARBA" id="ARBA00004651"/>
    </source>
</evidence>